<dbReference type="Proteomes" id="UP001164305">
    <property type="component" value="Chromosome"/>
</dbReference>
<dbReference type="Pfam" id="PF00251">
    <property type="entry name" value="Glyco_hydro_32N"/>
    <property type="match status" value="1"/>
</dbReference>
<reference evidence="5" key="1">
    <citation type="submission" date="2022-10" db="EMBL/GenBank/DDBJ databases">
        <title>Whole-Genome Sequencing of Brachybacterium huguangmaarense BRM-3, Isolated from Betula schmidtii.</title>
        <authorList>
            <person name="Haam D."/>
        </authorList>
    </citation>
    <scope>NUCLEOTIDE SEQUENCE</scope>
    <source>
        <strain evidence="5">BRM-3</strain>
    </source>
</reference>
<dbReference type="InterPro" id="IPR023296">
    <property type="entry name" value="Glyco_hydro_beta-prop_sf"/>
</dbReference>
<dbReference type="InterPro" id="IPR013148">
    <property type="entry name" value="Glyco_hydro_32_N"/>
</dbReference>
<dbReference type="SMART" id="SM00640">
    <property type="entry name" value="Glyco_32"/>
    <property type="match status" value="1"/>
</dbReference>
<feature type="domain" description="Glycosyl hydrolase family 32 N-terminal" evidence="4">
    <location>
        <begin position="2"/>
        <end position="320"/>
    </location>
</feature>
<keyword evidence="6" id="KW-1185">Reference proteome</keyword>
<dbReference type="Gene3D" id="2.60.120.560">
    <property type="entry name" value="Exo-inulinase, domain 1"/>
    <property type="match status" value="1"/>
</dbReference>
<dbReference type="SUPFAM" id="SSF49899">
    <property type="entry name" value="Concanavalin A-like lectins/glucanases"/>
    <property type="match status" value="1"/>
</dbReference>
<gene>
    <name evidence="5" type="ORF">BRM3_01355</name>
</gene>
<dbReference type="CDD" id="cd18622">
    <property type="entry name" value="GH32_Inu-like"/>
    <property type="match status" value="1"/>
</dbReference>
<accession>A0ABY6G2T0</accession>
<keyword evidence="2 5" id="KW-0378">Hydrolase</keyword>
<evidence type="ECO:0000313" key="6">
    <source>
        <dbReference type="Proteomes" id="UP001164305"/>
    </source>
</evidence>
<dbReference type="InterPro" id="IPR013320">
    <property type="entry name" value="ConA-like_dom_sf"/>
</dbReference>
<keyword evidence="3" id="KW-0326">Glycosidase</keyword>
<evidence type="ECO:0000256" key="2">
    <source>
        <dbReference type="ARBA" id="ARBA00022801"/>
    </source>
</evidence>
<dbReference type="PANTHER" id="PTHR42800:SF1">
    <property type="entry name" value="EXOINULINASE INUD (AFU_ORTHOLOGUE AFUA_5G00480)"/>
    <property type="match status" value="1"/>
</dbReference>
<evidence type="ECO:0000259" key="4">
    <source>
        <dbReference type="Pfam" id="PF00251"/>
    </source>
</evidence>
<proteinExistence type="inferred from homology"/>
<evidence type="ECO:0000256" key="3">
    <source>
        <dbReference type="ARBA" id="ARBA00023295"/>
    </source>
</evidence>
<name>A0ABY6G2T0_9MICO</name>
<organism evidence="5 6">
    <name type="scientific">Brachybacterium huguangmaarense</name>
    <dbReference type="NCBI Taxonomy" id="1652028"/>
    <lineage>
        <taxon>Bacteria</taxon>
        <taxon>Bacillati</taxon>
        <taxon>Actinomycetota</taxon>
        <taxon>Actinomycetes</taxon>
        <taxon>Micrococcales</taxon>
        <taxon>Dermabacteraceae</taxon>
        <taxon>Brachybacterium</taxon>
    </lineage>
</organism>
<dbReference type="PANTHER" id="PTHR42800">
    <property type="entry name" value="EXOINULINASE INUD (AFU_ORTHOLOGUE AFUA_5G00480)"/>
    <property type="match status" value="1"/>
</dbReference>
<dbReference type="EMBL" id="CP107020">
    <property type="protein sequence ID" value="UYG17111.1"/>
    <property type="molecule type" value="Genomic_DNA"/>
</dbReference>
<comment type="similarity">
    <text evidence="1">Belongs to the glycosyl hydrolase 32 family.</text>
</comment>
<sequence length="491" mass="52948">MHFRTRRNWLSDPNGLVVHRGRHHLFFQHNPDGVEHREMSWGHASSADLVHWEEHPVAIRATPQIQIYSGSAVVDHANASGLGTADSPALVAVFTASARDRAHQAQALAYSTAEGLTWRLYEGNPVLDRGSSDFRDPKVFRYEGPAGSYWVMVAVEAHERRVVLYRSDDLLAWSYLSSYGPRGAVGGVWECPDLFPLAVDGAADDVRWVLLISLCPGGIAGGSGTQYVVGDFDGVTFTPDDPPPVGDPRLAPSREQLERLDWLDHGPDCYAGVTFWGLADADRTLIAWMSKWDYARELPVSEAAPQRGRMTLPRRLALTRHAGRPVLRQEVAAPPTSPVARHRVRDLTAPGTVTTDLPASARLDVRLELEAGTSCSLVLGADGSDGADGIVLTYDAAASRVRIERPLPAPPAAGGEIPASFAGAWTMPLDGGPAQSWTLWLDDGTLELFADDGTRVLTCLTGHEAASSLRCEPGPGAVVSLEAVVSTLAEL</sequence>
<protein>
    <submittedName>
        <fullName evidence="5">Glycoside hydrolase family 32 protein</fullName>
    </submittedName>
</protein>
<evidence type="ECO:0000313" key="5">
    <source>
        <dbReference type="EMBL" id="UYG17111.1"/>
    </source>
</evidence>
<dbReference type="Gene3D" id="2.115.10.20">
    <property type="entry name" value="Glycosyl hydrolase domain, family 43"/>
    <property type="match status" value="1"/>
</dbReference>
<dbReference type="RefSeq" id="WP_263594320.1">
    <property type="nucleotide sequence ID" value="NZ_CP107020.1"/>
</dbReference>
<dbReference type="InterPro" id="IPR001362">
    <property type="entry name" value="Glyco_hydro_32"/>
</dbReference>
<dbReference type="SUPFAM" id="SSF75005">
    <property type="entry name" value="Arabinanase/levansucrase/invertase"/>
    <property type="match status" value="1"/>
</dbReference>
<dbReference type="GO" id="GO:0016787">
    <property type="term" value="F:hydrolase activity"/>
    <property type="evidence" value="ECO:0007669"/>
    <property type="project" value="UniProtKB-KW"/>
</dbReference>
<evidence type="ECO:0000256" key="1">
    <source>
        <dbReference type="ARBA" id="ARBA00009902"/>
    </source>
</evidence>